<protein>
    <submittedName>
        <fullName evidence="1">Uncharacterized protein</fullName>
    </submittedName>
</protein>
<comment type="caution">
    <text evidence="1">The sequence shown here is derived from an EMBL/GenBank/DDBJ whole genome shotgun (WGS) entry which is preliminary data.</text>
</comment>
<keyword evidence="2" id="KW-1185">Reference proteome</keyword>
<dbReference type="EMBL" id="JACEIK010003351">
    <property type="protein sequence ID" value="MCD9641401.1"/>
    <property type="molecule type" value="Genomic_DNA"/>
</dbReference>
<feature type="non-terminal residue" evidence="1">
    <location>
        <position position="1"/>
    </location>
</feature>
<evidence type="ECO:0000313" key="1">
    <source>
        <dbReference type="EMBL" id="MCD9641401.1"/>
    </source>
</evidence>
<sequence>RKRAMEGDKGNLVIARGEMEFAVYGLFTVRGSDYPASKRNKIGRAVSWAEEGLLQEIKPRAGLCRFS</sequence>
<evidence type="ECO:0000313" key="2">
    <source>
        <dbReference type="Proteomes" id="UP000823775"/>
    </source>
</evidence>
<dbReference type="Proteomes" id="UP000823775">
    <property type="component" value="Unassembled WGS sequence"/>
</dbReference>
<reference evidence="1 2" key="1">
    <citation type="journal article" date="2021" name="BMC Genomics">
        <title>Datura genome reveals duplications of psychoactive alkaloid biosynthetic genes and high mutation rate following tissue culture.</title>
        <authorList>
            <person name="Rajewski A."/>
            <person name="Carter-House D."/>
            <person name="Stajich J."/>
            <person name="Litt A."/>
        </authorList>
    </citation>
    <scope>NUCLEOTIDE SEQUENCE [LARGE SCALE GENOMIC DNA]</scope>
    <source>
        <strain evidence="1">AR-01</strain>
    </source>
</reference>
<name>A0ABS8V4X0_DATST</name>
<accession>A0ABS8V4X0</accession>
<organism evidence="1 2">
    <name type="scientific">Datura stramonium</name>
    <name type="common">Jimsonweed</name>
    <name type="synonym">Common thornapple</name>
    <dbReference type="NCBI Taxonomy" id="4076"/>
    <lineage>
        <taxon>Eukaryota</taxon>
        <taxon>Viridiplantae</taxon>
        <taxon>Streptophyta</taxon>
        <taxon>Embryophyta</taxon>
        <taxon>Tracheophyta</taxon>
        <taxon>Spermatophyta</taxon>
        <taxon>Magnoliopsida</taxon>
        <taxon>eudicotyledons</taxon>
        <taxon>Gunneridae</taxon>
        <taxon>Pentapetalae</taxon>
        <taxon>asterids</taxon>
        <taxon>lamiids</taxon>
        <taxon>Solanales</taxon>
        <taxon>Solanaceae</taxon>
        <taxon>Solanoideae</taxon>
        <taxon>Datureae</taxon>
        <taxon>Datura</taxon>
    </lineage>
</organism>
<proteinExistence type="predicted"/>
<gene>
    <name evidence="1" type="ORF">HAX54_027576</name>
</gene>